<comment type="caution">
    <text evidence="1">The sequence shown here is derived from an EMBL/GenBank/DDBJ whole genome shotgun (WGS) entry which is preliminary data.</text>
</comment>
<reference evidence="1" key="1">
    <citation type="journal article" date="2015" name="Nature">
        <title>Complex archaea that bridge the gap between prokaryotes and eukaryotes.</title>
        <authorList>
            <person name="Spang A."/>
            <person name="Saw J.H."/>
            <person name="Jorgensen S.L."/>
            <person name="Zaremba-Niedzwiedzka K."/>
            <person name="Martijn J."/>
            <person name="Lind A.E."/>
            <person name="van Eijk R."/>
            <person name="Schleper C."/>
            <person name="Guy L."/>
            <person name="Ettema T.J."/>
        </authorList>
    </citation>
    <scope>NUCLEOTIDE SEQUENCE</scope>
</reference>
<sequence>MSWEIESVVQSRQNIYRVIVVEKDTLDELTGESVSFEYNEKEGFPALQAKILNIISEKKQKVDDKESKLTTYQSSVSLASAVDIKGGS</sequence>
<dbReference type="EMBL" id="LAZR01004674">
    <property type="protein sequence ID" value="KKN06573.1"/>
    <property type="molecule type" value="Genomic_DNA"/>
</dbReference>
<accession>A0A0F9QMJ2</accession>
<protein>
    <submittedName>
        <fullName evidence="1">Uncharacterized protein</fullName>
    </submittedName>
</protein>
<proteinExistence type="predicted"/>
<name>A0A0F9QMJ2_9ZZZZ</name>
<evidence type="ECO:0000313" key="1">
    <source>
        <dbReference type="EMBL" id="KKN06573.1"/>
    </source>
</evidence>
<gene>
    <name evidence="1" type="ORF">LCGC14_1075890</name>
</gene>
<dbReference type="AlphaFoldDB" id="A0A0F9QMJ2"/>
<organism evidence="1">
    <name type="scientific">marine sediment metagenome</name>
    <dbReference type="NCBI Taxonomy" id="412755"/>
    <lineage>
        <taxon>unclassified sequences</taxon>
        <taxon>metagenomes</taxon>
        <taxon>ecological metagenomes</taxon>
    </lineage>
</organism>